<dbReference type="RefSeq" id="WP_186941453.1">
    <property type="nucleotide sequence ID" value="NZ_JACOGA010000006.1"/>
</dbReference>
<protein>
    <submittedName>
        <fullName evidence="2">Uncharacterized protein</fullName>
    </submittedName>
</protein>
<accession>A0ABR6YA26</accession>
<dbReference type="Proteomes" id="UP000624279">
    <property type="component" value="Unassembled WGS sequence"/>
</dbReference>
<feature type="chain" id="PRO_5045834433" evidence="1">
    <location>
        <begin position="22"/>
        <end position="196"/>
    </location>
</feature>
<sequence>MKSTFYAAFLFLLFHAGLSDARDTKSPMTPQKIPLSSITNKKLPFSFAMAMSTLTPIASVRTKSGEEIKLYKISEKYDECEEGEVSMKADHCPRSSILISTMLDHEGGSQFKLYKTPARLNWIMPDTKLPDSLHDGKTDTPYQDTLLACEKFPAPGGRVHWRFVEYQLRVRHFDRVELFRMLDQHRYAHCALPTAE</sequence>
<evidence type="ECO:0000313" key="2">
    <source>
        <dbReference type="EMBL" id="MBC3873411.1"/>
    </source>
</evidence>
<evidence type="ECO:0000313" key="3">
    <source>
        <dbReference type="Proteomes" id="UP000624279"/>
    </source>
</evidence>
<gene>
    <name evidence="2" type="ORF">H8K55_07430</name>
</gene>
<reference evidence="2 3" key="1">
    <citation type="submission" date="2020-08" db="EMBL/GenBank/DDBJ databases">
        <title>Novel species isolated from subtropical streams in China.</title>
        <authorList>
            <person name="Lu H."/>
        </authorList>
    </citation>
    <scope>NUCLEOTIDE SEQUENCE [LARGE SCALE GENOMIC DNA]</scope>
    <source>
        <strain evidence="2 3">LX15W</strain>
    </source>
</reference>
<dbReference type="EMBL" id="JACOGA010000006">
    <property type="protein sequence ID" value="MBC3873411.1"/>
    <property type="molecule type" value="Genomic_DNA"/>
</dbReference>
<name>A0ABR6YA26_9BURK</name>
<organism evidence="2 3">
    <name type="scientific">Undibacterium flavidum</name>
    <dbReference type="NCBI Taxonomy" id="2762297"/>
    <lineage>
        <taxon>Bacteria</taxon>
        <taxon>Pseudomonadati</taxon>
        <taxon>Pseudomonadota</taxon>
        <taxon>Betaproteobacteria</taxon>
        <taxon>Burkholderiales</taxon>
        <taxon>Oxalobacteraceae</taxon>
        <taxon>Undibacterium</taxon>
    </lineage>
</organism>
<proteinExistence type="predicted"/>
<comment type="caution">
    <text evidence="2">The sequence shown here is derived from an EMBL/GenBank/DDBJ whole genome shotgun (WGS) entry which is preliminary data.</text>
</comment>
<evidence type="ECO:0000256" key="1">
    <source>
        <dbReference type="SAM" id="SignalP"/>
    </source>
</evidence>
<keyword evidence="1" id="KW-0732">Signal</keyword>
<feature type="signal peptide" evidence="1">
    <location>
        <begin position="1"/>
        <end position="21"/>
    </location>
</feature>
<keyword evidence="3" id="KW-1185">Reference proteome</keyword>